<reference evidence="14 15" key="1">
    <citation type="submission" date="2019-12" db="EMBL/GenBank/DDBJ databases">
        <title>Mucilaginibacter sp. HME9299 genome sequencing and assembly.</title>
        <authorList>
            <person name="Kang H."/>
            <person name="Kim H."/>
            <person name="Joh K."/>
        </authorList>
    </citation>
    <scope>NUCLEOTIDE SEQUENCE [LARGE SCALE GENOMIC DNA]</scope>
    <source>
        <strain evidence="14 15">HME9299</strain>
    </source>
</reference>
<dbReference type="Pfam" id="PF00899">
    <property type="entry name" value="ThiF"/>
    <property type="match status" value="1"/>
</dbReference>
<evidence type="ECO:0000256" key="11">
    <source>
        <dbReference type="ARBA" id="ARBA00075328"/>
    </source>
</evidence>
<dbReference type="SUPFAM" id="SSF69572">
    <property type="entry name" value="Activating enzymes of the ubiquitin-like proteins"/>
    <property type="match status" value="1"/>
</dbReference>
<evidence type="ECO:0000256" key="1">
    <source>
        <dbReference type="ARBA" id="ARBA00009919"/>
    </source>
</evidence>
<dbReference type="Gene3D" id="3.40.250.10">
    <property type="entry name" value="Rhodanese-like domain"/>
    <property type="match status" value="1"/>
</dbReference>
<dbReference type="GO" id="GO:0005524">
    <property type="term" value="F:ATP binding"/>
    <property type="evidence" value="ECO:0007669"/>
    <property type="project" value="UniProtKB-KW"/>
</dbReference>
<dbReference type="Pfam" id="PF00581">
    <property type="entry name" value="Rhodanese"/>
    <property type="match status" value="1"/>
</dbReference>
<dbReference type="CDD" id="cd00158">
    <property type="entry name" value="RHOD"/>
    <property type="match status" value="1"/>
</dbReference>
<feature type="domain" description="Rhodanese" evidence="13">
    <location>
        <begin position="287"/>
        <end position="376"/>
    </location>
</feature>
<evidence type="ECO:0000256" key="4">
    <source>
        <dbReference type="ARBA" id="ARBA00022840"/>
    </source>
</evidence>
<dbReference type="AlphaFoldDB" id="A0A6I4IAP8"/>
<dbReference type="EMBL" id="WQLA01000005">
    <property type="protein sequence ID" value="MVN92300.1"/>
    <property type="molecule type" value="Genomic_DNA"/>
</dbReference>
<keyword evidence="4" id="KW-0067">ATP-binding</keyword>
<dbReference type="PANTHER" id="PTHR10953">
    <property type="entry name" value="UBIQUITIN-ACTIVATING ENZYME E1"/>
    <property type="match status" value="1"/>
</dbReference>
<evidence type="ECO:0000256" key="7">
    <source>
        <dbReference type="ARBA" id="ARBA00063809"/>
    </source>
</evidence>
<evidence type="ECO:0000256" key="12">
    <source>
        <dbReference type="ARBA" id="ARBA00078531"/>
    </source>
</evidence>
<keyword evidence="15" id="KW-1185">Reference proteome</keyword>
<comment type="subunit">
    <text evidence="7">Homodimer. Forms a stable heterotetrameric complex of 2 MoeB and 2 MoaD during adenylation of MoaD.</text>
</comment>
<sequence length="389" mass="43076">MPGKQVNNTDDAFHDSEDAGRYSRQVVLSGFGLAAQQKLKEARVLIVGAGGLGVPVLQYLTGMGIGTIGIIDADVVSLSNLHRQVLYNENDIGKSKVETAVNKLSKLNRNVRFEAYNQLLSVQNALEIVINYDIVVDATDNISTRYLINDACVISHKPFVYGAVQQFEGHVSVFNYLNGPTYRCLYSTPPANGEIPDCNTAGVLGVTPAIVGSQQALQVVKLITGIGKTLSGYLQIFDFLQDEQYKMKLKIRAESRQITALRNSYAEVVCNTVLKLSVDELFDWYESGKQFQLIDVRELKDFQTGHLTGAVSIPYNQFNTGEIHINNKQPVVMFCQKGARSNSTAQMLQQRYPEAEIYSVLGGMEYWEDEFDDEYIITPDLQNGGGSTV</sequence>
<keyword evidence="2 14" id="KW-0808">Transferase</keyword>
<dbReference type="GO" id="GO:0061605">
    <property type="term" value="F:molybdopterin-synthase adenylyltransferase activity"/>
    <property type="evidence" value="ECO:0007669"/>
    <property type="project" value="UniProtKB-EC"/>
</dbReference>
<dbReference type="SMART" id="SM00450">
    <property type="entry name" value="RHOD"/>
    <property type="match status" value="1"/>
</dbReference>
<evidence type="ECO:0000256" key="5">
    <source>
        <dbReference type="ARBA" id="ARBA00052218"/>
    </source>
</evidence>
<comment type="catalytic activity">
    <reaction evidence="5">
        <text>[molybdopterin-synthase sulfur-carrier protein]-C-terminal Gly-Gly + ATP + H(+) = [molybdopterin-synthase sulfur-carrier protein]-C-terminal Gly-Gly-AMP + diphosphate</text>
        <dbReference type="Rhea" id="RHEA:43616"/>
        <dbReference type="Rhea" id="RHEA-COMP:12159"/>
        <dbReference type="Rhea" id="RHEA-COMP:12202"/>
        <dbReference type="ChEBI" id="CHEBI:15378"/>
        <dbReference type="ChEBI" id="CHEBI:30616"/>
        <dbReference type="ChEBI" id="CHEBI:33019"/>
        <dbReference type="ChEBI" id="CHEBI:90618"/>
        <dbReference type="ChEBI" id="CHEBI:90778"/>
        <dbReference type="EC" id="2.7.7.80"/>
    </reaction>
</comment>
<evidence type="ECO:0000313" key="14">
    <source>
        <dbReference type="EMBL" id="MVN92300.1"/>
    </source>
</evidence>
<comment type="similarity">
    <text evidence="1">Belongs to the HesA/MoeB/ThiF family.</text>
</comment>
<evidence type="ECO:0000256" key="9">
    <source>
        <dbReference type="ARBA" id="ARBA00073635"/>
    </source>
</evidence>
<evidence type="ECO:0000256" key="10">
    <source>
        <dbReference type="ARBA" id="ARBA00075110"/>
    </source>
</evidence>
<dbReference type="FunFam" id="3.40.50.720:FF:000033">
    <property type="entry name" value="Adenylyltransferase and sulfurtransferase MOCS3"/>
    <property type="match status" value="1"/>
</dbReference>
<dbReference type="PROSITE" id="PS50206">
    <property type="entry name" value="RHODANESE_3"/>
    <property type="match status" value="1"/>
</dbReference>
<dbReference type="GO" id="GO:0004792">
    <property type="term" value="F:thiosulfate-cyanide sulfurtransferase activity"/>
    <property type="evidence" value="ECO:0007669"/>
    <property type="project" value="TreeGrafter"/>
</dbReference>
<keyword evidence="3" id="KW-0547">Nucleotide-binding</keyword>
<dbReference type="GO" id="GO:0008641">
    <property type="term" value="F:ubiquitin-like modifier activating enzyme activity"/>
    <property type="evidence" value="ECO:0007669"/>
    <property type="project" value="InterPro"/>
</dbReference>
<dbReference type="CDD" id="cd00757">
    <property type="entry name" value="ThiF_MoeB_HesA_family"/>
    <property type="match status" value="1"/>
</dbReference>
<dbReference type="RefSeq" id="WP_157542611.1">
    <property type="nucleotide sequence ID" value="NZ_WQLA01000005.1"/>
</dbReference>
<name>A0A6I4IAP8_9SPHI</name>
<dbReference type="Proteomes" id="UP000434850">
    <property type="component" value="Unassembled WGS sequence"/>
</dbReference>
<evidence type="ECO:0000256" key="2">
    <source>
        <dbReference type="ARBA" id="ARBA00022679"/>
    </source>
</evidence>
<dbReference type="OrthoDB" id="9804286at2"/>
<evidence type="ECO:0000256" key="3">
    <source>
        <dbReference type="ARBA" id="ARBA00022741"/>
    </source>
</evidence>
<protein>
    <recommendedName>
        <fullName evidence="9">Molybdopterin-synthase adenylyltransferase</fullName>
        <ecNumber evidence="8">2.7.7.80</ecNumber>
    </recommendedName>
    <alternativeName>
        <fullName evidence="12">MoaD protein adenylase</fullName>
    </alternativeName>
    <alternativeName>
        <fullName evidence="10">Molybdopterin-converting factor subunit 1 adenylase</fullName>
    </alternativeName>
    <alternativeName>
        <fullName evidence="11">Sulfur carrier protein MoaD adenylyltransferase</fullName>
    </alternativeName>
</protein>
<dbReference type="InterPro" id="IPR035985">
    <property type="entry name" value="Ubiquitin-activating_enz"/>
</dbReference>
<dbReference type="GO" id="GO:0008146">
    <property type="term" value="F:sulfotransferase activity"/>
    <property type="evidence" value="ECO:0007669"/>
    <property type="project" value="TreeGrafter"/>
</dbReference>
<gene>
    <name evidence="14" type="ORF">GO816_14280</name>
</gene>
<evidence type="ECO:0000256" key="6">
    <source>
        <dbReference type="ARBA" id="ARBA00055169"/>
    </source>
</evidence>
<organism evidence="14 15">
    <name type="scientific">Mucilaginibacter aquatilis</name>
    <dbReference type="NCBI Taxonomy" id="1517760"/>
    <lineage>
        <taxon>Bacteria</taxon>
        <taxon>Pseudomonadati</taxon>
        <taxon>Bacteroidota</taxon>
        <taxon>Sphingobacteriia</taxon>
        <taxon>Sphingobacteriales</taxon>
        <taxon>Sphingobacteriaceae</taxon>
        <taxon>Mucilaginibacter</taxon>
    </lineage>
</organism>
<dbReference type="InterPro" id="IPR001763">
    <property type="entry name" value="Rhodanese-like_dom"/>
</dbReference>
<accession>A0A6I4IAP8</accession>
<dbReference type="InterPro" id="IPR036873">
    <property type="entry name" value="Rhodanese-like_dom_sf"/>
</dbReference>
<dbReference type="Gene3D" id="3.40.50.720">
    <property type="entry name" value="NAD(P)-binding Rossmann-like Domain"/>
    <property type="match status" value="1"/>
</dbReference>
<comment type="caution">
    <text evidence="14">The sequence shown here is derived from an EMBL/GenBank/DDBJ whole genome shotgun (WGS) entry which is preliminary data.</text>
</comment>
<dbReference type="GO" id="GO:0005829">
    <property type="term" value="C:cytosol"/>
    <property type="evidence" value="ECO:0007669"/>
    <property type="project" value="TreeGrafter"/>
</dbReference>
<evidence type="ECO:0000313" key="15">
    <source>
        <dbReference type="Proteomes" id="UP000434850"/>
    </source>
</evidence>
<comment type="function">
    <text evidence="6">Catalyzes the adenylation by ATP of the carboxyl group of the C-terminal glycine of sulfur carrier protein MoaD.</text>
</comment>
<evidence type="ECO:0000256" key="8">
    <source>
        <dbReference type="ARBA" id="ARBA00066884"/>
    </source>
</evidence>
<dbReference type="EC" id="2.7.7.80" evidence="8"/>
<evidence type="ECO:0000259" key="13">
    <source>
        <dbReference type="PROSITE" id="PS50206"/>
    </source>
</evidence>
<dbReference type="InterPro" id="IPR000594">
    <property type="entry name" value="ThiF_NAD_FAD-bd"/>
</dbReference>
<dbReference type="InterPro" id="IPR045886">
    <property type="entry name" value="ThiF/MoeB/HesA"/>
</dbReference>
<proteinExistence type="inferred from homology"/>
<dbReference type="PANTHER" id="PTHR10953:SF102">
    <property type="entry name" value="ADENYLYLTRANSFERASE AND SULFURTRANSFERASE MOCS3"/>
    <property type="match status" value="1"/>
</dbReference>